<feature type="transmembrane region" description="Helical" evidence="20">
    <location>
        <begin position="511"/>
        <end position="533"/>
    </location>
</feature>
<feature type="transmembrane region" description="Helical" evidence="20">
    <location>
        <begin position="383"/>
        <end position="408"/>
    </location>
</feature>
<dbReference type="GO" id="GO:0022857">
    <property type="term" value="F:transmembrane transporter activity"/>
    <property type="evidence" value="ECO:0007669"/>
    <property type="project" value="InterPro"/>
</dbReference>
<comment type="catalytic activity">
    <reaction evidence="12">
        <text>L-histidyl-L-alpha-amino acid(out) = L-histidyl-L-alpha-amino acid(in)</text>
        <dbReference type="Rhea" id="RHEA:79379"/>
        <dbReference type="ChEBI" id="CHEBI:229964"/>
    </reaction>
</comment>
<feature type="transmembrane region" description="Helical" evidence="20">
    <location>
        <begin position="70"/>
        <end position="88"/>
    </location>
</feature>
<evidence type="ECO:0000256" key="4">
    <source>
        <dbReference type="ARBA" id="ARBA00044881"/>
    </source>
</evidence>
<evidence type="ECO:0000256" key="16">
    <source>
        <dbReference type="ARBA" id="ARBA00045018"/>
    </source>
</evidence>
<evidence type="ECO:0000256" key="11">
    <source>
        <dbReference type="ARBA" id="ARBA00044903"/>
    </source>
</evidence>
<dbReference type="SUPFAM" id="SSF103473">
    <property type="entry name" value="MFS general substrate transporter"/>
    <property type="match status" value="1"/>
</dbReference>
<organism evidence="22 23">
    <name type="scientific">Papiliotrema laurentii</name>
    <name type="common">Cryptococcus laurentii</name>
    <dbReference type="NCBI Taxonomy" id="5418"/>
    <lineage>
        <taxon>Eukaryota</taxon>
        <taxon>Fungi</taxon>
        <taxon>Dikarya</taxon>
        <taxon>Basidiomycota</taxon>
        <taxon>Agaricomycotina</taxon>
        <taxon>Tremellomycetes</taxon>
        <taxon>Tremellales</taxon>
        <taxon>Rhynchogastremaceae</taxon>
        <taxon>Papiliotrema</taxon>
    </lineage>
</organism>
<keyword evidence="20" id="KW-0472">Membrane</keyword>
<keyword evidence="20" id="KW-1133">Transmembrane helix</keyword>
<comment type="catalytic activity">
    <reaction evidence="4">
        <text>L-alpha-aminoacyl-L-arginine(out) = L-alpha-aminoacyl-L-arginine(in)</text>
        <dbReference type="Rhea" id="RHEA:79367"/>
        <dbReference type="ChEBI" id="CHEBI:229968"/>
    </reaction>
</comment>
<comment type="catalytic activity">
    <reaction evidence="5">
        <text>L-alpha-aminoacyl-L-histidine(out) = L-alpha-aminoacyl-L-histidine(in)</text>
        <dbReference type="Rhea" id="RHEA:79375"/>
        <dbReference type="ChEBI" id="CHEBI:229967"/>
    </reaction>
</comment>
<evidence type="ECO:0000256" key="6">
    <source>
        <dbReference type="ARBA" id="ARBA00044891"/>
    </source>
</evidence>
<feature type="transmembrane region" description="Helical" evidence="20">
    <location>
        <begin position="232"/>
        <end position="254"/>
    </location>
</feature>
<dbReference type="Proteomes" id="UP001182556">
    <property type="component" value="Unassembled WGS sequence"/>
</dbReference>
<dbReference type="InterPro" id="IPR036259">
    <property type="entry name" value="MFS_trans_sf"/>
</dbReference>
<accession>A0AAD9FL75</accession>
<dbReference type="PROSITE" id="PS50850">
    <property type="entry name" value="MFS"/>
    <property type="match status" value="1"/>
</dbReference>
<evidence type="ECO:0000256" key="3">
    <source>
        <dbReference type="ARBA" id="ARBA00044878"/>
    </source>
</evidence>
<dbReference type="InterPro" id="IPR052187">
    <property type="entry name" value="MFSD1"/>
</dbReference>
<evidence type="ECO:0000256" key="20">
    <source>
        <dbReference type="SAM" id="Phobius"/>
    </source>
</evidence>
<proteinExistence type="predicted"/>
<evidence type="ECO:0000256" key="8">
    <source>
        <dbReference type="ARBA" id="ARBA00044898"/>
    </source>
</evidence>
<sequence length="537" mass="58748">MSRGRPVTPTLASDSGEKLDSTPPLTPTKERDNLPVLPAEPTRPFITDEEGNEVEIGADGLPVQNIPLRYRLAAFFMIIFFATGSSYAQSVISPLKSTLRKELKITNAQYGAIASADNLINTILPIIGGIGMDYWGATYAAIISSVFILLGTIISSLSANTGHFGLMLGGRILMGFGSTVIEGTQNKLFAHWFHGSQLGLAFGLDIAWNRITGIIARSTAVPLSNIDGWWGWALWIPTIVCAVNLCLVIVYWAFERAVPKTYRPVLGKEAYQREGWAKRKFPMKSLLELPMFFWIFCGSQVLQNGAVSTYTANLADIQTQTRGTSTLAAGYNSSLQGVIPIVLTPAVGWFFDHYGWRMAFVSATGALYIVVFVLIGLTKVHPLAPILLSSFALSSNAITFLCALPVLVGNDMKIGTALGVWKSFQNANSTIMDVSTGAIQDRSADNSYDGVIYFIIGIKAVEVLLGPVYDYLDGKWLGHSLRMPEAKRVVFRKKAMEEGLDLRGWRVEKKVVYTILGQLTAMIVVAWVLYIVYAMGT</sequence>
<comment type="function">
    <text evidence="17">Lysosomal dipeptide uniporter that selectively exports lysine, arginine or histidine-containing dipeptides with a net positive charge from the lysosome lumen into the cytosol. Could play a role in a specific type of protein O-glycosylation indirectly regulating macrophages migration and tissue invasion. Also essential for liver homeostasis.</text>
</comment>
<feature type="transmembrane region" description="Helical" evidence="20">
    <location>
        <begin position="108"/>
        <end position="127"/>
    </location>
</feature>
<dbReference type="GO" id="GO:0016020">
    <property type="term" value="C:membrane"/>
    <property type="evidence" value="ECO:0007669"/>
    <property type="project" value="UniProtKB-SubCell"/>
</dbReference>
<comment type="catalytic activity">
    <reaction evidence="7">
        <text>L-alpha-aminoacyl-L-lysine(out) = L-alpha-aminoacyl-L-lysine(in)</text>
        <dbReference type="Rhea" id="RHEA:79383"/>
        <dbReference type="ChEBI" id="CHEBI:229966"/>
    </reaction>
</comment>
<gene>
    <name evidence="22" type="ORF">DB88DRAFT_491066</name>
</gene>
<feature type="transmembrane region" description="Helical" evidence="20">
    <location>
        <begin position="334"/>
        <end position="351"/>
    </location>
</feature>
<evidence type="ECO:0000256" key="18">
    <source>
        <dbReference type="ARBA" id="ARBA00046376"/>
    </source>
</evidence>
<dbReference type="Pfam" id="PF07690">
    <property type="entry name" value="MFS_1"/>
    <property type="match status" value="1"/>
</dbReference>
<comment type="catalytic activity">
    <reaction evidence="11">
        <text>L-arginyl-glycine(out) = L-arginyl-glycine(in)</text>
        <dbReference type="Rhea" id="RHEA:79391"/>
        <dbReference type="ChEBI" id="CHEBI:229955"/>
    </reaction>
</comment>
<dbReference type="Gene3D" id="1.20.1250.20">
    <property type="entry name" value="MFS general substrate transporter like domains"/>
    <property type="match status" value="2"/>
</dbReference>
<dbReference type="AlphaFoldDB" id="A0AAD9FL75"/>
<evidence type="ECO:0000256" key="9">
    <source>
        <dbReference type="ARBA" id="ARBA00044899"/>
    </source>
</evidence>
<protein>
    <recommendedName>
        <fullName evidence="15">Lysosomal dipeptide transporter MFSD1</fullName>
    </recommendedName>
    <alternativeName>
        <fullName evidence="16">Major facilitator superfamily domain-containing protein 1</fullName>
    </alternativeName>
</protein>
<feature type="domain" description="Major facilitator superfamily (MFS) profile" evidence="21">
    <location>
        <begin position="74"/>
        <end position="475"/>
    </location>
</feature>
<comment type="subcellular location">
    <subcellularLocation>
        <location evidence="1">Membrane</location>
        <topology evidence="1">Multi-pass membrane protein</topology>
    </subcellularLocation>
</comment>
<evidence type="ECO:0000256" key="19">
    <source>
        <dbReference type="SAM" id="MobiDB-lite"/>
    </source>
</evidence>
<comment type="catalytic activity">
    <reaction evidence="14">
        <text>L-lysyl-glycine(out) = L-lysyl-glycine(in)</text>
        <dbReference type="Rhea" id="RHEA:79407"/>
        <dbReference type="ChEBI" id="CHEBI:191202"/>
    </reaction>
</comment>
<reference evidence="22" key="1">
    <citation type="submission" date="2023-02" db="EMBL/GenBank/DDBJ databases">
        <title>Identification and recombinant expression of a fungal hydrolase from Papiliotrema laurentii that hydrolyzes apple cutin and clears colloidal polyester polyurethane.</title>
        <authorList>
            <consortium name="DOE Joint Genome Institute"/>
            <person name="Roman V.A."/>
            <person name="Bojanowski C."/>
            <person name="Crable B.R."/>
            <person name="Wagner D.N."/>
            <person name="Hung C.S."/>
            <person name="Nadeau L.J."/>
            <person name="Schratz L."/>
            <person name="Haridas S."/>
            <person name="Pangilinan J."/>
            <person name="Lipzen A."/>
            <person name="Na H."/>
            <person name="Yan M."/>
            <person name="Ng V."/>
            <person name="Grigoriev I.V."/>
            <person name="Spatafora J.W."/>
            <person name="Barlow D."/>
            <person name="Biffinger J."/>
            <person name="Kelley-Loughnane N."/>
            <person name="Varaljay V.A."/>
            <person name="Crookes-Goodson W.J."/>
        </authorList>
    </citation>
    <scope>NUCLEOTIDE SEQUENCE</scope>
    <source>
        <strain evidence="22">5307AH</strain>
    </source>
</reference>
<evidence type="ECO:0000256" key="17">
    <source>
        <dbReference type="ARBA" id="ARBA00045709"/>
    </source>
</evidence>
<feature type="region of interest" description="Disordered" evidence="19">
    <location>
        <begin position="1"/>
        <end position="49"/>
    </location>
</feature>
<evidence type="ECO:0000256" key="5">
    <source>
        <dbReference type="ARBA" id="ARBA00044884"/>
    </source>
</evidence>
<comment type="catalytic activity">
    <reaction evidence="13">
        <text>L-alanyl-L-lysine(out) = L-alanyl-L-lysine(in)</text>
        <dbReference type="Rhea" id="RHEA:79415"/>
        <dbReference type="ChEBI" id="CHEBI:192470"/>
    </reaction>
</comment>
<evidence type="ECO:0000256" key="14">
    <source>
        <dbReference type="ARBA" id="ARBA00044924"/>
    </source>
</evidence>
<comment type="subunit">
    <text evidence="18">Homodimer. Interacts with lysosomal protein GLMP (via lumenal domain); the interaction starts while both proteins are still in the endoplasmic reticulum and is required for stabilization of MFSD1 in lysosomes but has no direct effect on its targeting to lysosomes or transporter activity.</text>
</comment>
<comment type="catalytic activity">
    <reaction evidence="2">
        <text>L-lysyl-L-alanine(out) = L-lysyl-L-alanine(in)</text>
        <dbReference type="Rhea" id="RHEA:79399"/>
        <dbReference type="ChEBI" id="CHEBI:229954"/>
    </reaction>
</comment>
<evidence type="ECO:0000313" key="22">
    <source>
        <dbReference type="EMBL" id="KAK1923395.1"/>
    </source>
</evidence>
<comment type="catalytic activity">
    <reaction evidence="8">
        <text>L-aspartyl-L-lysine(out) = L-aspartyl-L-lysine(in)</text>
        <dbReference type="Rhea" id="RHEA:79411"/>
        <dbReference type="ChEBI" id="CHEBI:229953"/>
    </reaction>
</comment>
<comment type="catalytic activity">
    <reaction evidence="10">
        <text>L-lysyl-L-lysine(out) = L-lysyl-L-lysine(in)</text>
        <dbReference type="Rhea" id="RHEA:79403"/>
        <dbReference type="ChEBI" id="CHEBI:229956"/>
    </reaction>
</comment>
<comment type="catalytic activity">
    <reaction evidence="6">
        <text>L-lysyl-L-alpha-amino acid(out) = L-lysyl-L-alpha-amino acid(in)</text>
        <dbReference type="Rhea" id="RHEA:79387"/>
        <dbReference type="ChEBI" id="CHEBI:229965"/>
    </reaction>
</comment>
<evidence type="ECO:0000256" key="2">
    <source>
        <dbReference type="ARBA" id="ARBA00044876"/>
    </source>
</evidence>
<evidence type="ECO:0000256" key="12">
    <source>
        <dbReference type="ARBA" id="ARBA00044912"/>
    </source>
</evidence>
<name>A0AAD9FL75_PAPLA</name>
<dbReference type="PANTHER" id="PTHR23512:SF12">
    <property type="entry name" value="TRANSPORTER, PUTATIVE (AFU_ORTHOLOGUE AFUA_4G00260)-RELATED"/>
    <property type="match status" value="1"/>
</dbReference>
<feature type="transmembrane region" description="Helical" evidence="20">
    <location>
        <begin position="358"/>
        <end position="377"/>
    </location>
</feature>
<feature type="transmembrane region" description="Helical" evidence="20">
    <location>
        <begin position="139"/>
        <end position="159"/>
    </location>
</feature>
<evidence type="ECO:0000259" key="21">
    <source>
        <dbReference type="PROSITE" id="PS50850"/>
    </source>
</evidence>
<evidence type="ECO:0000256" key="7">
    <source>
        <dbReference type="ARBA" id="ARBA00044893"/>
    </source>
</evidence>
<evidence type="ECO:0000256" key="10">
    <source>
        <dbReference type="ARBA" id="ARBA00044900"/>
    </source>
</evidence>
<comment type="catalytic activity">
    <reaction evidence="9">
        <text>L-arginyl-L-alpha-amino acid(out) = L-arginyl-L-alpha-amino acid(in)</text>
        <dbReference type="Rhea" id="RHEA:79371"/>
        <dbReference type="ChEBI" id="CHEBI:84315"/>
    </reaction>
</comment>
<evidence type="ECO:0000256" key="1">
    <source>
        <dbReference type="ARBA" id="ARBA00004141"/>
    </source>
</evidence>
<keyword evidence="23" id="KW-1185">Reference proteome</keyword>
<dbReference type="InterPro" id="IPR020846">
    <property type="entry name" value="MFS_dom"/>
</dbReference>
<evidence type="ECO:0000313" key="23">
    <source>
        <dbReference type="Proteomes" id="UP001182556"/>
    </source>
</evidence>
<dbReference type="PANTHER" id="PTHR23512">
    <property type="entry name" value="MAJOR FACILITATOR SUPERFAMILY DOMAIN-CONTAINING PROTEIN 1"/>
    <property type="match status" value="1"/>
</dbReference>
<keyword evidence="20" id="KW-0812">Transmembrane</keyword>
<evidence type="ECO:0000256" key="13">
    <source>
        <dbReference type="ARBA" id="ARBA00044919"/>
    </source>
</evidence>
<dbReference type="EMBL" id="JAODAN010000006">
    <property type="protein sequence ID" value="KAK1923395.1"/>
    <property type="molecule type" value="Genomic_DNA"/>
</dbReference>
<comment type="caution">
    <text evidence="22">The sequence shown here is derived from an EMBL/GenBank/DDBJ whole genome shotgun (WGS) entry which is preliminary data.</text>
</comment>
<dbReference type="InterPro" id="IPR011701">
    <property type="entry name" value="MFS"/>
</dbReference>
<evidence type="ECO:0000256" key="15">
    <source>
        <dbReference type="ARBA" id="ARBA00044985"/>
    </source>
</evidence>
<comment type="catalytic activity">
    <reaction evidence="3">
        <text>L-histidyl-glycine(out) = L-histidyl-glycine(in)</text>
        <dbReference type="Rhea" id="RHEA:79395"/>
        <dbReference type="ChEBI" id="CHEBI:229957"/>
    </reaction>
</comment>